<protein>
    <submittedName>
        <fullName evidence="4">Glycosyltransferase involved in cell wall biosynthesis</fullName>
    </submittedName>
</protein>
<reference evidence="4 5" key="1">
    <citation type="submission" date="2021-01" db="EMBL/GenBank/DDBJ databases">
        <title>Genomic Encyclopedia of Type Strains, Phase IV (KMG-IV): sequencing the most valuable type-strain genomes for metagenomic binning, comparative biology and taxonomic classification.</title>
        <authorList>
            <person name="Goeker M."/>
        </authorList>
    </citation>
    <scope>NUCLEOTIDE SEQUENCE [LARGE SCALE GENOMIC DNA]</scope>
    <source>
        <strain evidence="4 5">DSM 100968</strain>
    </source>
</reference>
<proteinExistence type="predicted"/>
<dbReference type="Pfam" id="PF00534">
    <property type="entry name" value="Glycos_transf_1"/>
    <property type="match status" value="1"/>
</dbReference>
<dbReference type="InterPro" id="IPR001296">
    <property type="entry name" value="Glyco_trans_1"/>
</dbReference>
<evidence type="ECO:0000259" key="3">
    <source>
        <dbReference type="Pfam" id="PF13439"/>
    </source>
</evidence>
<name>A0ABS2Q862_9BACL</name>
<gene>
    <name evidence="4" type="ORF">JOC27_001241</name>
</gene>
<evidence type="ECO:0000313" key="5">
    <source>
        <dbReference type="Proteomes" id="UP000823201"/>
    </source>
</evidence>
<dbReference type="Gene3D" id="3.40.50.2000">
    <property type="entry name" value="Glycogen Phosphorylase B"/>
    <property type="match status" value="2"/>
</dbReference>
<evidence type="ECO:0000256" key="1">
    <source>
        <dbReference type="ARBA" id="ARBA00022679"/>
    </source>
</evidence>
<evidence type="ECO:0000259" key="2">
    <source>
        <dbReference type="Pfam" id="PF00534"/>
    </source>
</evidence>
<feature type="domain" description="Glycosyl transferase family 1" evidence="2">
    <location>
        <begin position="177"/>
        <end position="338"/>
    </location>
</feature>
<dbReference type="RefSeq" id="WP_205006108.1">
    <property type="nucleotide sequence ID" value="NZ_CBCRXA010000006.1"/>
</dbReference>
<dbReference type="SUPFAM" id="SSF53756">
    <property type="entry name" value="UDP-Glycosyltransferase/glycogen phosphorylase"/>
    <property type="match status" value="1"/>
</dbReference>
<feature type="domain" description="Glycosyltransferase subfamily 4-like N-terminal" evidence="3">
    <location>
        <begin position="96"/>
        <end position="168"/>
    </location>
</feature>
<dbReference type="Pfam" id="PF13439">
    <property type="entry name" value="Glyco_transf_4"/>
    <property type="match status" value="1"/>
</dbReference>
<dbReference type="InterPro" id="IPR028098">
    <property type="entry name" value="Glyco_trans_4-like_N"/>
</dbReference>
<dbReference type="PANTHER" id="PTHR46401">
    <property type="entry name" value="GLYCOSYLTRANSFERASE WBBK-RELATED"/>
    <property type="match status" value="1"/>
</dbReference>
<evidence type="ECO:0000313" key="4">
    <source>
        <dbReference type="EMBL" id="MBM7657791.1"/>
    </source>
</evidence>
<dbReference type="CDD" id="cd03809">
    <property type="entry name" value="GT4_MtfB-like"/>
    <property type="match status" value="1"/>
</dbReference>
<keyword evidence="1" id="KW-0808">Transferase</keyword>
<sequence>MKTVITIDMRMINNSGIGTYISNVVPILIENMSDCHFNLIGTRERLRVYSQHSNVSIIECTSKIYSLREQIEIINKVPSSTDLLWIPHFNIPILFRGTLLVTIHDIFHLAMPNFVEGKIKKFYAKVIFRFVAKKAKKIITVSHFTKSEILHYLRYDPNDITVIHNGVNNSWYIAQNVQSQPDVPYILYVGNVKPHKNLKNLIKAFLLIQDRISHNLIIVGKKEGFLTGDEELVQFAEKYKHRIRFTGYIDDNKLKNLVRNADVFVFPSLYEGFGLPPLEAMACGTPTAVSDIAPLREVCGTNAVYFNPKDENDIAQCIKLLISDERKKKELSQNGRRWVENFSWMECAKQTEKVIRETISSNNHS</sequence>
<dbReference type="EMBL" id="JAFBEV010000008">
    <property type="protein sequence ID" value="MBM7657791.1"/>
    <property type="molecule type" value="Genomic_DNA"/>
</dbReference>
<accession>A0ABS2Q862</accession>
<organism evidence="4 5">
    <name type="scientific">Sporolactobacillus spathodeae</name>
    <dbReference type="NCBI Taxonomy" id="1465502"/>
    <lineage>
        <taxon>Bacteria</taxon>
        <taxon>Bacillati</taxon>
        <taxon>Bacillota</taxon>
        <taxon>Bacilli</taxon>
        <taxon>Bacillales</taxon>
        <taxon>Sporolactobacillaceae</taxon>
        <taxon>Sporolactobacillus</taxon>
    </lineage>
</organism>
<dbReference type="Proteomes" id="UP000823201">
    <property type="component" value="Unassembled WGS sequence"/>
</dbReference>
<comment type="caution">
    <text evidence="4">The sequence shown here is derived from an EMBL/GenBank/DDBJ whole genome shotgun (WGS) entry which is preliminary data.</text>
</comment>
<dbReference type="PANTHER" id="PTHR46401:SF2">
    <property type="entry name" value="GLYCOSYLTRANSFERASE WBBK-RELATED"/>
    <property type="match status" value="1"/>
</dbReference>
<keyword evidence="5" id="KW-1185">Reference proteome</keyword>